<dbReference type="InterPro" id="IPR027450">
    <property type="entry name" value="AlkB-like"/>
</dbReference>
<evidence type="ECO:0000256" key="5">
    <source>
        <dbReference type="ARBA" id="ARBA00022964"/>
    </source>
</evidence>
<evidence type="ECO:0000256" key="8">
    <source>
        <dbReference type="ARBA" id="ARBA00023204"/>
    </source>
</evidence>
<dbReference type="PANTHER" id="PTHR31212:SF4">
    <property type="entry name" value="ALPHA-KETOGLUTARATE-DEPENDENT DIOXYGENASE ALKB HOMOLOG 3"/>
    <property type="match status" value="1"/>
</dbReference>
<keyword evidence="5 10" id="KW-0223">Dioxygenase</keyword>
<dbReference type="SUPFAM" id="SSF51197">
    <property type="entry name" value="Clavaminate synthase-like"/>
    <property type="match status" value="1"/>
</dbReference>
<dbReference type="PANTHER" id="PTHR31212">
    <property type="entry name" value="ALPHA-KETOGLUTARATE-DEPENDENT DIOXYGENASE ALKB HOMOLOG 3"/>
    <property type="match status" value="1"/>
</dbReference>
<keyword evidence="6" id="KW-0560">Oxidoreductase</keyword>
<dbReference type="GO" id="GO:0051213">
    <property type="term" value="F:dioxygenase activity"/>
    <property type="evidence" value="ECO:0007669"/>
    <property type="project" value="UniProtKB-KW"/>
</dbReference>
<dbReference type="GO" id="GO:0046872">
    <property type="term" value="F:metal ion binding"/>
    <property type="evidence" value="ECO:0007669"/>
    <property type="project" value="UniProtKB-KW"/>
</dbReference>
<evidence type="ECO:0000313" key="10">
    <source>
        <dbReference type="EMBL" id="ASP46789.1"/>
    </source>
</evidence>
<dbReference type="GO" id="GO:0032451">
    <property type="term" value="F:demethylase activity"/>
    <property type="evidence" value="ECO:0007669"/>
    <property type="project" value="UniProtKB-ARBA"/>
</dbReference>
<keyword evidence="11" id="KW-1185">Reference proteome</keyword>
<dbReference type="Proteomes" id="UP000202259">
    <property type="component" value="Chromosome"/>
</dbReference>
<dbReference type="InterPro" id="IPR032854">
    <property type="entry name" value="ALKBH3"/>
</dbReference>
<keyword evidence="7" id="KW-0408">Iron</keyword>
<organism evidence="10 11">
    <name type="scientific">Cognaticolwellia beringensis</name>
    <dbReference type="NCBI Taxonomy" id="1967665"/>
    <lineage>
        <taxon>Bacteria</taxon>
        <taxon>Pseudomonadati</taxon>
        <taxon>Pseudomonadota</taxon>
        <taxon>Gammaproteobacteria</taxon>
        <taxon>Alteromonadales</taxon>
        <taxon>Colwelliaceae</taxon>
        <taxon>Cognaticolwellia</taxon>
    </lineage>
</organism>
<dbReference type="GO" id="GO:0006307">
    <property type="term" value="P:DNA alkylation repair"/>
    <property type="evidence" value="ECO:0007669"/>
    <property type="project" value="InterPro"/>
</dbReference>
<evidence type="ECO:0000259" key="9">
    <source>
        <dbReference type="PROSITE" id="PS51471"/>
    </source>
</evidence>
<proteinExistence type="predicted"/>
<dbReference type="KEGG" id="cber:B5D82_02720"/>
<evidence type="ECO:0000256" key="3">
    <source>
        <dbReference type="ARBA" id="ARBA00022763"/>
    </source>
</evidence>
<dbReference type="InterPro" id="IPR005123">
    <property type="entry name" value="Oxoglu/Fe-dep_dioxygenase_dom"/>
</dbReference>
<keyword evidence="2" id="KW-0479">Metal-binding</keyword>
<evidence type="ECO:0000256" key="4">
    <source>
        <dbReference type="ARBA" id="ARBA00022842"/>
    </source>
</evidence>
<evidence type="ECO:0000256" key="7">
    <source>
        <dbReference type="ARBA" id="ARBA00023004"/>
    </source>
</evidence>
<dbReference type="AlphaFoldDB" id="A0A222G4M9"/>
<accession>A0A222G4M9</accession>
<name>A0A222G4M9_9GAMM</name>
<keyword evidence="3" id="KW-0227">DNA damage</keyword>
<dbReference type="GO" id="GO:0016705">
    <property type="term" value="F:oxidoreductase activity, acting on paired donors, with incorporation or reduction of molecular oxygen"/>
    <property type="evidence" value="ECO:0007669"/>
    <property type="project" value="UniProtKB-ARBA"/>
</dbReference>
<gene>
    <name evidence="10" type="ORF">B5D82_02720</name>
</gene>
<reference evidence="10 11" key="1">
    <citation type="submission" date="2017-08" db="EMBL/GenBank/DDBJ databases">
        <title>Complete genome of Colwellia sp. NB097-1, a psychrophile bacterium ioslated from Bering Sea.</title>
        <authorList>
            <person name="Chen X."/>
        </authorList>
    </citation>
    <scope>NUCLEOTIDE SEQUENCE [LARGE SCALE GENOMIC DNA]</scope>
    <source>
        <strain evidence="10 11">NB097-1</strain>
    </source>
</reference>
<protein>
    <submittedName>
        <fullName evidence="10">Alpha-ketoglutarate-dependent dioxygenase AlkB</fullName>
    </submittedName>
</protein>
<dbReference type="FunFam" id="2.60.120.590:FF:000004">
    <property type="entry name" value="DNA oxidative demethylase ALKBH2"/>
    <property type="match status" value="1"/>
</dbReference>
<dbReference type="Pfam" id="PF13532">
    <property type="entry name" value="2OG-FeII_Oxy_2"/>
    <property type="match status" value="1"/>
</dbReference>
<dbReference type="GO" id="GO:0016787">
    <property type="term" value="F:hydrolase activity"/>
    <property type="evidence" value="ECO:0007669"/>
    <property type="project" value="UniProtKB-ARBA"/>
</dbReference>
<dbReference type="OrthoDB" id="190276at2"/>
<comment type="cofactor">
    <cofactor evidence="1">
        <name>Fe(2+)</name>
        <dbReference type="ChEBI" id="CHEBI:29033"/>
    </cofactor>
</comment>
<evidence type="ECO:0000313" key="11">
    <source>
        <dbReference type="Proteomes" id="UP000202259"/>
    </source>
</evidence>
<keyword evidence="8" id="KW-0234">DNA repair</keyword>
<evidence type="ECO:0000256" key="1">
    <source>
        <dbReference type="ARBA" id="ARBA00001954"/>
    </source>
</evidence>
<keyword evidence="4" id="KW-0460">Magnesium</keyword>
<dbReference type="GO" id="GO:0140097">
    <property type="term" value="F:catalytic activity, acting on DNA"/>
    <property type="evidence" value="ECO:0007669"/>
    <property type="project" value="UniProtKB-ARBA"/>
</dbReference>
<dbReference type="Gene3D" id="2.60.120.590">
    <property type="entry name" value="Alpha-ketoglutarate-dependent dioxygenase AlkB-like"/>
    <property type="match status" value="1"/>
</dbReference>
<dbReference type="EMBL" id="CP020465">
    <property type="protein sequence ID" value="ASP46789.1"/>
    <property type="molecule type" value="Genomic_DNA"/>
</dbReference>
<evidence type="ECO:0000256" key="6">
    <source>
        <dbReference type="ARBA" id="ARBA00023002"/>
    </source>
</evidence>
<dbReference type="PROSITE" id="PS51471">
    <property type="entry name" value="FE2OG_OXY"/>
    <property type="match status" value="1"/>
</dbReference>
<dbReference type="InterPro" id="IPR037151">
    <property type="entry name" value="AlkB-like_sf"/>
</dbReference>
<evidence type="ECO:0000256" key="2">
    <source>
        <dbReference type="ARBA" id="ARBA00022723"/>
    </source>
</evidence>
<feature type="domain" description="Fe2OG dioxygenase" evidence="9">
    <location>
        <begin position="93"/>
        <end position="190"/>
    </location>
</feature>
<dbReference type="RefSeq" id="WP_081149035.1">
    <property type="nucleotide sequence ID" value="NZ_CP020465.1"/>
</dbReference>
<sequence>MKINCPDADIEYIEDFYSADEAHLIFNALTQHLVWRHDDIKMFGKVMKIPRLQAWYGDNSLRYRYSNITLTAEPWTAALLAIKEKVSGYCRHDFNAVLANLYRDQHDSVGWHSDDEPELGAMPTIASLSFGAEREFQLKHIITKEKMSISLASGSLLIMRGKTQHYWQHCLPKRSKLIKPRVNLSFRKICNES</sequence>